<gene>
    <name evidence="9" type="ORF">IscW_ISCW022002</name>
</gene>
<dbReference type="GO" id="GO:0005886">
    <property type="term" value="C:plasma membrane"/>
    <property type="evidence" value="ECO:0000318"/>
    <property type="project" value="GO_Central"/>
</dbReference>
<dbReference type="InterPro" id="IPR001478">
    <property type="entry name" value="PDZ"/>
</dbReference>
<dbReference type="GO" id="GO:0005911">
    <property type="term" value="C:cell-cell junction"/>
    <property type="evidence" value="ECO:0000318"/>
    <property type="project" value="GO_Central"/>
</dbReference>
<comment type="similarity">
    <text evidence="1">Belongs to the MAGUK family.</text>
</comment>
<dbReference type="PROSITE" id="PS50052">
    <property type="entry name" value="GUANYLATE_KINASE_2"/>
    <property type="match status" value="1"/>
</dbReference>
<dbReference type="EMBL" id="ABJB010641836">
    <property type="status" value="NOT_ANNOTATED_CDS"/>
    <property type="molecule type" value="Genomic_DNA"/>
</dbReference>
<reference evidence="9 11" key="1">
    <citation type="submission" date="2008-03" db="EMBL/GenBank/DDBJ databases">
        <title>Annotation of Ixodes scapularis.</title>
        <authorList>
            <consortium name="Ixodes scapularis Genome Project Consortium"/>
            <person name="Caler E."/>
            <person name="Hannick L.I."/>
            <person name="Bidwell S."/>
            <person name="Joardar V."/>
            <person name="Thiagarajan M."/>
            <person name="Amedeo P."/>
            <person name="Galinsky K.J."/>
            <person name="Schobel S."/>
            <person name="Inman J."/>
            <person name="Hostetler J."/>
            <person name="Miller J."/>
            <person name="Hammond M."/>
            <person name="Megy K."/>
            <person name="Lawson D."/>
            <person name="Kodira C."/>
            <person name="Sutton G."/>
            <person name="Meyer J."/>
            <person name="Hill C.A."/>
            <person name="Birren B."/>
            <person name="Nene V."/>
            <person name="Collins F."/>
            <person name="Alarcon-Chaidez F."/>
            <person name="Wikel S."/>
            <person name="Strausberg R."/>
        </authorList>
    </citation>
    <scope>NUCLEOTIDE SEQUENCE [LARGE SCALE GENOMIC DNA]</scope>
    <source>
        <strain evidence="11">Wikel</strain>
        <strain evidence="9">Wikel colony</strain>
    </source>
</reference>
<reference evidence="10" key="2">
    <citation type="submission" date="2020-05" db="UniProtKB">
        <authorList>
            <consortium name="EnsemblMetazoa"/>
        </authorList>
    </citation>
    <scope>IDENTIFICATION</scope>
    <source>
        <strain evidence="10">wikel</strain>
    </source>
</reference>
<dbReference type="STRING" id="6945.B7QAU9"/>
<dbReference type="SMART" id="SM00228">
    <property type="entry name" value="PDZ"/>
    <property type="match status" value="1"/>
</dbReference>
<dbReference type="CDD" id="cd11862">
    <property type="entry name" value="SH3_MPP"/>
    <property type="match status" value="1"/>
</dbReference>
<dbReference type="Gene3D" id="2.30.42.10">
    <property type="match status" value="1"/>
</dbReference>
<evidence type="ECO:0000313" key="9">
    <source>
        <dbReference type="EMBL" id="EEC15971.1"/>
    </source>
</evidence>
<dbReference type="InterPro" id="IPR036028">
    <property type="entry name" value="SH3-like_dom_sf"/>
</dbReference>
<dbReference type="InterPro" id="IPR004172">
    <property type="entry name" value="L27_dom"/>
</dbReference>
<dbReference type="AlphaFoldDB" id="B7QAU9"/>
<dbReference type="FunFam" id="3.30.63.10:FF:000002">
    <property type="entry name" value="Guanylate kinase 1"/>
    <property type="match status" value="1"/>
</dbReference>
<feature type="domain" description="SH3" evidence="5">
    <location>
        <begin position="243"/>
        <end position="313"/>
    </location>
</feature>
<evidence type="ECO:0000313" key="11">
    <source>
        <dbReference type="Proteomes" id="UP000001555"/>
    </source>
</evidence>
<keyword evidence="2 3" id="KW-0728">SH3 domain</keyword>
<protein>
    <submittedName>
        <fullName evidence="9 10">Maguk P55, putative</fullName>
        <ecNumber evidence="9">2.7.4.8</ecNumber>
    </submittedName>
</protein>
<dbReference type="SUPFAM" id="SSF52540">
    <property type="entry name" value="P-loop containing nucleoside triphosphate hydrolases"/>
    <property type="match status" value="1"/>
</dbReference>
<evidence type="ECO:0000259" key="7">
    <source>
        <dbReference type="PROSITE" id="PS50106"/>
    </source>
</evidence>
<sequence>MATNEGVDKLVATHSRAHEYSGKDGASDIMAVGSDPHGDDAGNLRGHTSIGGINGTVPGGMQRLLASLEQVCHKHHGGDLAFLATLLQDKALQALVHVLHALPKCPMSEARELELLLGSAHLNALLEAHDAVARKDFVPSLGEAPCDEDEETVRIVQLVKGNEPLGATVKFCEGAQAITVARILHGGAADRSGLIHVGDQVHEVNGVSVKGRAPLDVVNLLQSQEGPVTLKLVPGEEPLTCAERRLRLRALFDYAPERDPLIPCPEAGLPFCRGQVLHVVSVADAGWWQARWDGERSAPARLIPAPSLQERRFASLRVAGDEAELPGCYYSPLQLKARRAKKVMYHVADNQDFDRELISTYEEVAKLYPRPGLHRPIVLIGPPGVGRNELKRRLVASNPDKFRTTIPYTSRPAKPWEVDGRDYYFVSRALMEQEIRQGRFVEHGKYRGNLYGTSLDTVRAVVNSGFVCVLSPHPQALKMLRTAELKPFVIFIKPPSLEVLKETRNRACARSTFDENCSRGFTDDEFHDILYLGHKMDFLYGHMFDRTIVNEELSHAFHELMTVLKEIEAEPQWVPASWVVASQ</sequence>
<dbReference type="InterPro" id="IPR008145">
    <property type="entry name" value="GK/Ca_channel_bsu"/>
</dbReference>
<dbReference type="VEuPathDB" id="VectorBase:ISCW022002"/>
<proteinExistence type="evidence at protein level"/>
<dbReference type="InterPro" id="IPR036034">
    <property type="entry name" value="PDZ_sf"/>
</dbReference>
<dbReference type="SUPFAM" id="SSF50156">
    <property type="entry name" value="PDZ domain-like"/>
    <property type="match status" value="1"/>
</dbReference>
<keyword evidence="9" id="KW-0808">Transferase</keyword>
<dbReference type="InterPro" id="IPR050716">
    <property type="entry name" value="MAGUK"/>
</dbReference>
<dbReference type="Pfam" id="PF07653">
    <property type="entry name" value="SH3_2"/>
    <property type="match status" value="1"/>
</dbReference>
<dbReference type="EC" id="2.7.4.8" evidence="9"/>
<name>B7QAU9_IXOSC</name>
<evidence type="ECO:0000256" key="1">
    <source>
        <dbReference type="ARBA" id="ARBA00007014"/>
    </source>
</evidence>
<keyword evidence="11" id="KW-1185">Reference proteome</keyword>
<dbReference type="CDD" id="cd06799">
    <property type="entry name" value="PDZ_MPP3-MPP4-MPP7-like"/>
    <property type="match status" value="1"/>
</dbReference>
<dbReference type="EMBL" id="ABJB010638722">
    <property type="status" value="NOT_ANNOTATED_CDS"/>
    <property type="molecule type" value="Genomic_DNA"/>
</dbReference>
<feature type="domain" description="PDZ" evidence="7">
    <location>
        <begin position="152"/>
        <end position="236"/>
    </location>
</feature>
<dbReference type="PROSITE" id="PS00856">
    <property type="entry name" value="GUANYLATE_KINASE_1"/>
    <property type="match status" value="1"/>
</dbReference>
<dbReference type="FunCoup" id="B7QAU9">
    <property type="interactions" value="69"/>
</dbReference>
<dbReference type="Pfam" id="PF00625">
    <property type="entry name" value="Guanylate_kin"/>
    <property type="match status" value="1"/>
</dbReference>
<feature type="domain" description="L27" evidence="8">
    <location>
        <begin position="84"/>
        <end position="140"/>
    </location>
</feature>
<evidence type="ECO:0007829" key="12">
    <source>
        <dbReference type="PeptideAtlas" id="B7QAU9"/>
    </source>
</evidence>
<evidence type="ECO:0000259" key="5">
    <source>
        <dbReference type="PROSITE" id="PS50002"/>
    </source>
</evidence>
<accession>B7QAU9</accession>
<dbReference type="CDD" id="cd00071">
    <property type="entry name" value="GMPK"/>
    <property type="match status" value="1"/>
</dbReference>
<dbReference type="InterPro" id="IPR008144">
    <property type="entry name" value="Guanylate_kin-like_dom"/>
</dbReference>
<evidence type="ECO:0000313" key="10">
    <source>
        <dbReference type="EnsemblMetazoa" id="ISCW022002-PA"/>
    </source>
</evidence>
<dbReference type="PROSITE" id="PS50002">
    <property type="entry name" value="SH3"/>
    <property type="match status" value="1"/>
</dbReference>
<dbReference type="SMART" id="SM00072">
    <property type="entry name" value="GuKc"/>
    <property type="match status" value="1"/>
</dbReference>
<dbReference type="EnsemblMetazoa" id="ISCW022002-RA">
    <property type="protein sequence ID" value="ISCW022002-PA"/>
    <property type="gene ID" value="ISCW022002"/>
</dbReference>
<dbReference type="Pfam" id="PF02828">
    <property type="entry name" value="L27"/>
    <property type="match status" value="1"/>
</dbReference>
<dbReference type="InterPro" id="IPR020590">
    <property type="entry name" value="Guanylate_kinase_CS"/>
</dbReference>
<evidence type="ECO:0000259" key="6">
    <source>
        <dbReference type="PROSITE" id="PS50052"/>
    </source>
</evidence>
<keyword evidence="12" id="KW-1267">Proteomics identification</keyword>
<dbReference type="PaxDb" id="6945-B7QAU9"/>
<dbReference type="OrthoDB" id="439127at2759"/>
<evidence type="ECO:0000256" key="3">
    <source>
        <dbReference type="PROSITE-ProRule" id="PRU00192"/>
    </source>
</evidence>
<organism>
    <name type="scientific">Ixodes scapularis</name>
    <name type="common">Black-legged tick</name>
    <name type="synonym">Deer tick</name>
    <dbReference type="NCBI Taxonomy" id="6945"/>
    <lineage>
        <taxon>Eukaryota</taxon>
        <taxon>Metazoa</taxon>
        <taxon>Ecdysozoa</taxon>
        <taxon>Arthropoda</taxon>
        <taxon>Chelicerata</taxon>
        <taxon>Arachnida</taxon>
        <taxon>Acari</taxon>
        <taxon>Parasitiformes</taxon>
        <taxon>Ixodida</taxon>
        <taxon>Ixodoidea</taxon>
        <taxon>Ixodidae</taxon>
        <taxon>Ixodinae</taxon>
        <taxon>Ixodes</taxon>
    </lineage>
</organism>
<dbReference type="InterPro" id="IPR014775">
    <property type="entry name" value="L27_C"/>
</dbReference>
<feature type="region of interest" description="Disordered" evidence="4">
    <location>
        <begin position="21"/>
        <end position="49"/>
    </location>
</feature>
<dbReference type="HOGENOM" id="CLU_001715_5_0_1"/>
<dbReference type="Gene3D" id="2.30.30.40">
    <property type="entry name" value="SH3 Domains"/>
    <property type="match status" value="1"/>
</dbReference>
<dbReference type="SUPFAM" id="SSF101288">
    <property type="entry name" value="L27 domain"/>
    <property type="match status" value="1"/>
</dbReference>
<dbReference type="GO" id="GO:0004385">
    <property type="term" value="F:GMP kinase activity"/>
    <property type="evidence" value="ECO:0007669"/>
    <property type="project" value="UniProtKB-EC"/>
</dbReference>
<dbReference type="Gene3D" id="1.10.287.650">
    <property type="entry name" value="L27 domain"/>
    <property type="match status" value="1"/>
</dbReference>
<evidence type="ECO:0000256" key="4">
    <source>
        <dbReference type="SAM" id="MobiDB-lite"/>
    </source>
</evidence>
<dbReference type="PROSITE" id="PS51022">
    <property type="entry name" value="L27"/>
    <property type="match status" value="1"/>
</dbReference>
<dbReference type="InterPro" id="IPR001452">
    <property type="entry name" value="SH3_domain"/>
</dbReference>
<dbReference type="VEuPathDB" id="VectorBase:ISCP_010713"/>
<dbReference type="InterPro" id="IPR027417">
    <property type="entry name" value="P-loop_NTPase"/>
</dbReference>
<evidence type="ECO:0000259" key="8">
    <source>
        <dbReference type="PROSITE" id="PS51022"/>
    </source>
</evidence>
<dbReference type="SUPFAM" id="SSF50044">
    <property type="entry name" value="SH3-domain"/>
    <property type="match status" value="1"/>
</dbReference>
<evidence type="ECO:0000256" key="2">
    <source>
        <dbReference type="ARBA" id="ARBA00022443"/>
    </source>
</evidence>
<dbReference type="Gene3D" id="3.40.50.300">
    <property type="entry name" value="P-loop containing nucleotide triphosphate hydrolases"/>
    <property type="match status" value="1"/>
</dbReference>
<feature type="domain" description="Guanylate kinase-like" evidence="6">
    <location>
        <begin position="374"/>
        <end position="565"/>
    </location>
</feature>
<dbReference type="VEuPathDB" id="VectorBase:ISCI022002"/>
<dbReference type="Pfam" id="PF00595">
    <property type="entry name" value="PDZ"/>
    <property type="match status" value="1"/>
</dbReference>
<dbReference type="InParanoid" id="B7QAU9"/>
<dbReference type="EMBL" id="ABJB010327520">
    <property type="status" value="NOT_ANNOTATED_CDS"/>
    <property type="molecule type" value="Genomic_DNA"/>
</dbReference>
<dbReference type="Proteomes" id="UP000001555">
    <property type="component" value="Unassembled WGS sequence"/>
</dbReference>
<dbReference type="PANTHER" id="PTHR23122">
    <property type="entry name" value="MEMBRANE-ASSOCIATED GUANYLATE KINASE MAGUK"/>
    <property type="match status" value="1"/>
</dbReference>
<dbReference type="SMART" id="SM00569">
    <property type="entry name" value="L27"/>
    <property type="match status" value="1"/>
</dbReference>
<dbReference type="InterPro" id="IPR036892">
    <property type="entry name" value="L27_dom_sf"/>
</dbReference>
<dbReference type="EMBL" id="DS896920">
    <property type="protein sequence ID" value="EEC15971.1"/>
    <property type="molecule type" value="Genomic_DNA"/>
</dbReference>
<dbReference type="PROSITE" id="PS50106">
    <property type="entry name" value="PDZ"/>
    <property type="match status" value="1"/>
</dbReference>